<dbReference type="Proteomes" id="UP000236161">
    <property type="component" value="Unassembled WGS sequence"/>
</dbReference>
<dbReference type="PANTHER" id="PTHR47723:SF21">
    <property type="entry name" value="POLYNUCLEOTIDYL TRANSFERASE, RIBONUCLEASE H-LIKE SUPERFAMILY PROTEIN"/>
    <property type="match status" value="1"/>
</dbReference>
<dbReference type="InterPro" id="IPR053151">
    <property type="entry name" value="RNase_H-like"/>
</dbReference>
<dbReference type="OrthoDB" id="690769at2759"/>
<dbReference type="Pfam" id="PF13456">
    <property type="entry name" value="RVT_3"/>
    <property type="match status" value="1"/>
</dbReference>
<dbReference type="CDD" id="cd06222">
    <property type="entry name" value="RNase_H_like"/>
    <property type="match status" value="1"/>
</dbReference>
<proteinExistence type="predicted"/>
<dbReference type="Gene3D" id="3.30.420.10">
    <property type="entry name" value="Ribonuclease H-like superfamily/Ribonuclease H"/>
    <property type="match status" value="1"/>
</dbReference>
<dbReference type="InterPro" id="IPR044730">
    <property type="entry name" value="RNase_H-like_dom_plant"/>
</dbReference>
<dbReference type="SUPFAM" id="SSF53098">
    <property type="entry name" value="Ribonuclease H-like"/>
    <property type="match status" value="1"/>
</dbReference>
<accession>A0A2H9ZU99</accession>
<dbReference type="PANTHER" id="PTHR47723">
    <property type="entry name" value="OS05G0353850 PROTEIN"/>
    <property type="match status" value="1"/>
</dbReference>
<evidence type="ECO:0000259" key="1">
    <source>
        <dbReference type="Pfam" id="PF13456"/>
    </source>
</evidence>
<dbReference type="GO" id="GO:0003676">
    <property type="term" value="F:nucleic acid binding"/>
    <property type="evidence" value="ECO:0007669"/>
    <property type="project" value="InterPro"/>
</dbReference>
<name>A0A2H9ZU99_9ASPA</name>
<dbReference type="AlphaFoldDB" id="A0A2H9ZU99"/>
<dbReference type="GO" id="GO:0004523">
    <property type="term" value="F:RNA-DNA hybrid ribonuclease activity"/>
    <property type="evidence" value="ECO:0007669"/>
    <property type="project" value="InterPro"/>
</dbReference>
<sequence>MEGFIKVNVDTSVHISLDFFGVSVIIRDHYGVAIEAISKRLPGRFTPHLAEYMAIKVGTELVKECNLKNWSIESNAVNVINTITNPAPLTSEAHIIEDIKEGMLMTFVALSIIALEVQTRLLIL</sequence>
<dbReference type="EMBL" id="KZ453894">
    <property type="protein sequence ID" value="PKA46858.1"/>
    <property type="molecule type" value="Genomic_DNA"/>
</dbReference>
<evidence type="ECO:0000313" key="3">
    <source>
        <dbReference type="Proteomes" id="UP000236161"/>
    </source>
</evidence>
<dbReference type="InterPro" id="IPR002156">
    <property type="entry name" value="RNaseH_domain"/>
</dbReference>
<dbReference type="InterPro" id="IPR012337">
    <property type="entry name" value="RNaseH-like_sf"/>
</dbReference>
<organism evidence="2 3">
    <name type="scientific">Apostasia shenzhenica</name>
    <dbReference type="NCBI Taxonomy" id="1088818"/>
    <lineage>
        <taxon>Eukaryota</taxon>
        <taxon>Viridiplantae</taxon>
        <taxon>Streptophyta</taxon>
        <taxon>Embryophyta</taxon>
        <taxon>Tracheophyta</taxon>
        <taxon>Spermatophyta</taxon>
        <taxon>Magnoliopsida</taxon>
        <taxon>Liliopsida</taxon>
        <taxon>Asparagales</taxon>
        <taxon>Orchidaceae</taxon>
        <taxon>Apostasioideae</taxon>
        <taxon>Apostasia</taxon>
    </lineage>
</organism>
<dbReference type="InterPro" id="IPR036397">
    <property type="entry name" value="RNaseH_sf"/>
</dbReference>
<evidence type="ECO:0000313" key="2">
    <source>
        <dbReference type="EMBL" id="PKA46858.1"/>
    </source>
</evidence>
<keyword evidence="3" id="KW-1185">Reference proteome</keyword>
<feature type="domain" description="RNase H type-1" evidence="1">
    <location>
        <begin position="10"/>
        <end position="101"/>
    </location>
</feature>
<protein>
    <recommendedName>
        <fullName evidence="1">RNase H type-1 domain-containing protein</fullName>
    </recommendedName>
</protein>
<reference evidence="2 3" key="1">
    <citation type="journal article" date="2017" name="Nature">
        <title>The Apostasia genome and the evolution of orchids.</title>
        <authorList>
            <person name="Zhang G.Q."/>
            <person name="Liu K.W."/>
            <person name="Li Z."/>
            <person name="Lohaus R."/>
            <person name="Hsiao Y.Y."/>
            <person name="Niu S.C."/>
            <person name="Wang J.Y."/>
            <person name="Lin Y.C."/>
            <person name="Xu Q."/>
            <person name="Chen L.J."/>
            <person name="Yoshida K."/>
            <person name="Fujiwara S."/>
            <person name="Wang Z.W."/>
            <person name="Zhang Y.Q."/>
            <person name="Mitsuda N."/>
            <person name="Wang M."/>
            <person name="Liu G.H."/>
            <person name="Pecoraro L."/>
            <person name="Huang H.X."/>
            <person name="Xiao X.J."/>
            <person name="Lin M."/>
            <person name="Wu X.Y."/>
            <person name="Wu W.L."/>
            <person name="Chen Y.Y."/>
            <person name="Chang S.B."/>
            <person name="Sakamoto S."/>
            <person name="Ohme-Takagi M."/>
            <person name="Yagi M."/>
            <person name="Zeng S.J."/>
            <person name="Shen C.Y."/>
            <person name="Yeh C.M."/>
            <person name="Luo Y.B."/>
            <person name="Tsai W.C."/>
            <person name="Van de Peer Y."/>
            <person name="Liu Z.J."/>
        </authorList>
    </citation>
    <scope>NUCLEOTIDE SEQUENCE [LARGE SCALE GENOMIC DNA]</scope>
    <source>
        <strain evidence="3">cv. Shenzhen</strain>
        <tissue evidence="2">Stem</tissue>
    </source>
</reference>
<gene>
    <name evidence="2" type="ORF">AXF42_Ash015752</name>
</gene>